<dbReference type="Proteomes" id="UP000677855">
    <property type="component" value="Segment"/>
</dbReference>
<dbReference type="KEGG" id="vg:80535975"/>
<keyword evidence="2" id="KW-1185">Reference proteome</keyword>
<name>A0A4D6DCX6_9RHAB</name>
<evidence type="ECO:0000313" key="1">
    <source>
        <dbReference type="EMBL" id="QBZ28534.1"/>
    </source>
</evidence>
<protein>
    <submittedName>
        <fullName evidence="1">Putative cell to cell movementprotein</fullName>
    </submittedName>
</protein>
<dbReference type="RefSeq" id="YP_010797962.1">
    <property type="nucleotide sequence ID" value="NC_076267.1"/>
</dbReference>
<reference evidence="1" key="1">
    <citation type="submission" date="2018-08" db="EMBL/GenBank/DDBJ databases">
        <authorList>
            <person name="Moon J.S."/>
            <person name="Baek D."/>
        </authorList>
    </citation>
    <scope>NUCLEOTIDE SEQUENCE</scope>
</reference>
<proteinExistence type="predicted"/>
<accession>A0A4D6DCX6</accession>
<sequence>MFSFPHRFHLRKTNSILMFSEVTLKLAIFSFICGYLSNKMSKPVETSFNSPGDPPSKTTKTLSYSCIPITSSRYGMDISMNDYLVGNKWYLHTKSLFHGLNLEINIKKINILWCPVIEPLCSAKVSIKLNYLNSGTYDSEDRDMSLCTAVTGLACEQLGLVISPCCKSYYKRGKATSLPWSIDLETNCTNREEDNIIGFIKVWFPVTITDMSSLAKISSRMYCAPTMYCSNVYYPYYTPIMIYQTPRGFNITGNTDERRKHMFSEDVLYHIAEDFFDTRALWNIKNSLTYADVNKIMEATSKCRMSEYTNCECRGELQELLSKISKEHYAKAYISYDDAHRYLSEANRGTVYIPTNCSKDKTIEVLLLC</sequence>
<evidence type="ECO:0000313" key="2">
    <source>
        <dbReference type="Proteomes" id="UP000677855"/>
    </source>
</evidence>
<dbReference type="GeneID" id="80535975"/>
<organism evidence="1">
    <name type="scientific">Apple rootstock virus A</name>
    <dbReference type="NCBI Taxonomy" id="2563012"/>
    <lineage>
        <taxon>Viruses</taxon>
        <taxon>Riboviria</taxon>
        <taxon>Orthornavirae</taxon>
        <taxon>Negarnaviricota</taxon>
        <taxon>Haploviricotina</taxon>
        <taxon>Monjiviricetes</taxon>
        <taxon>Mononegavirales</taxon>
        <taxon>Rhabdoviridae</taxon>
        <taxon>Betarhabdovirinae</taxon>
        <taxon>Betanucleorhabdovirus</taxon>
        <taxon>Betanucleorhabdovirus mali</taxon>
    </lineage>
</organism>
<dbReference type="EMBL" id="MH778545">
    <property type="protein sequence ID" value="QBZ28534.1"/>
    <property type="molecule type" value="Genomic_RNA"/>
</dbReference>